<accession>A0AAD1ZY95</accession>
<name>A0AAD1ZY95_9LAMI</name>
<organism evidence="2 3">
    <name type="scientific">Fraxinus pennsylvanica</name>
    <dbReference type="NCBI Taxonomy" id="56036"/>
    <lineage>
        <taxon>Eukaryota</taxon>
        <taxon>Viridiplantae</taxon>
        <taxon>Streptophyta</taxon>
        <taxon>Embryophyta</taxon>
        <taxon>Tracheophyta</taxon>
        <taxon>Spermatophyta</taxon>
        <taxon>Magnoliopsida</taxon>
        <taxon>eudicotyledons</taxon>
        <taxon>Gunneridae</taxon>
        <taxon>Pentapetalae</taxon>
        <taxon>asterids</taxon>
        <taxon>lamiids</taxon>
        <taxon>Lamiales</taxon>
        <taxon>Oleaceae</taxon>
        <taxon>Oleeae</taxon>
        <taxon>Fraxinus</taxon>
    </lineage>
</organism>
<dbReference type="AlphaFoldDB" id="A0AAD1ZY95"/>
<dbReference type="EMBL" id="OU503048">
    <property type="protein sequence ID" value="CAI9775327.1"/>
    <property type="molecule type" value="Genomic_DNA"/>
</dbReference>
<dbReference type="InterPro" id="IPR012916">
    <property type="entry name" value="RED_N"/>
</dbReference>
<dbReference type="Proteomes" id="UP000834106">
    <property type="component" value="Chromosome 13"/>
</dbReference>
<proteinExistence type="predicted"/>
<evidence type="ECO:0000313" key="3">
    <source>
        <dbReference type="Proteomes" id="UP000834106"/>
    </source>
</evidence>
<reference evidence="2" key="1">
    <citation type="submission" date="2023-05" db="EMBL/GenBank/DDBJ databases">
        <authorList>
            <person name="Huff M."/>
        </authorList>
    </citation>
    <scope>NUCLEOTIDE SEQUENCE</scope>
</reference>
<protein>
    <recommendedName>
        <fullName evidence="1">RED-like N-terminal domain-containing protein</fullName>
    </recommendedName>
</protein>
<keyword evidence="3" id="KW-1185">Reference proteome</keyword>
<dbReference type="Pfam" id="PF07808">
    <property type="entry name" value="RED_N"/>
    <property type="match status" value="1"/>
</dbReference>
<evidence type="ECO:0000259" key="1">
    <source>
        <dbReference type="Pfam" id="PF07808"/>
    </source>
</evidence>
<feature type="domain" description="RED-like N-terminal" evidence="1">
    <location>
        <begin position="66"/>
        <end position="110"/>
    </location>
</feature>
<sequence length="117" mass="12834">MVVRVKLIKGDVIFPTAATVKKHPFVPIQLNKDSSYFLLGSSWSKFLLKSSPSDVLSFFAPTPVQTNYEITELTSFHGSFHAVAPPGTVDLGSADAHKLSIEKSKYLGGMIIIHHHL</sequence>
<gene>
    <name evidence="2" type="ORF">FPE_LOCUS22757</name>
</gene>
<evidence type="ECO:0000313" key="2">
    <source>
        <dbReference type="EMBL" id="CAI9775327.1"/>
    </source>
</evidence>